<evidence type="ECO:0000313" key="1">
    <source>
        <dbReference type="EMBL" id="MCE7007312.1"/>
    </source>
</evidence>
<accession>A0ABS8ZIG9</accession>
<dbReference type="EMBL" id="JAJVCN010000002">
    <property type="protein sequence ID" value="MCE7007312.1"/>
    <property type="molecule type" value="Genomic_DNA"/>
</dbReference>
<dbReference type="RefSeq" id="WP_233728700.1">
    <property type="nucleotide sequence ID" value="NZ_JAJVCN010000002.1"/>
</dbReference>
<protein>
    <submittedName>
        <fullName evidence="1">YbaB/EbfC family nucleoid-associated protein</fullName>
    </submittedName>
</protein>
<sequence length="133" mass="14698">MSSLEERLQQAFDEFERRRGVAVDIHRQLAEIEVTVTAPRKVVSVTVGQHGQVRSVQFPTTAYRRLTPSELAATVMDTIAKAQAESRDKMAELMAPMTPPGFDLKAMMDGTANLDALLPKDFDGSGFFERPTA</sequence>
<evidence type="ECO:0000313" key="2">
    <source>
        <dbReference type="Proteomes" id="UP001521150"/>
    </source>
</evidence>
<name>A0ABS8ZIG9_9PSEU</name>
<keyword evidence="2" id="KW-1185">Reference proteome</keyword>
<dbReference type="Gene3D" id="3.30.1310.10">
    <property type="entry name" value="Nucleoid-associated protein YbaB-like domain"/>
    <property type="match status" value="1"/>
</dbReference>
<dbReference type="Pfam" id="PF02575">
    <property type="entry name" value="YbaB_DNA_bd"/>
    <property type="match status" value="1"/>
</dbReference>
<dbReference type="SUPFAM" id="SSF82607">
    <property type="entry name" value="YbaB-like"/>
    <property type="match status" value="1"/>
</dbReference>
<organism evidence="1 2">
    <name type="scientific">Kibdelosporangium philippinense</name>
    <dbReference type="NCBI Taxonomy" id="211113"/>
    <lineage>
        <taxon>Bacteria</taxon>
        <taxon>Bacillati</taxon>
        <taxon>Actinomycetota</taxon>
        <taxon>Actinomycetes</taxon>
        <taxon>Pseudonocardiales</taxon>
        <taxon>Pseudonocardiaceae</taxon>
        <taxon>Kibdelosporangium</taxon>
    </lineage>
</organism>
<dbReference type="InterPro" id="IPR036894">
    <property type="entry name" value="YbaB-like_sf"/>
</dbReference>
<gene>
    <name evidence="1" type="ORF">LWC34_31495</name>
</gene>
<dbReference type="Proteomes" id="UP001521150">
    <property type="component" value="Unassembled WGS sequence"/>
</dbReference>
<reference evidence="1 2" key="1">
    <citation type="submission" date="2021-12" db="EMBL/GenBank/DDBJ databases">
        <title>Genome sequence of Kibdelosporangium philippinense ATCC 49844.</title>
        <authorList>
            <person name="Fedorov E.A."/>
            <person name="Omeragic M."/>
            <person name="Shalygina K.F."/>
            <person name="Maclea K.S."/>
        </authorList>
    </citation>
    <scope>NUCLEOTIDE SEQUENCE [LARGE SCALE GENOMIC DNA]</scope>
    <source>
        <strain evidence="1 2">ATCC 49844</strain>
    </source>
</reference>
<proteinExistence type="predicted"/>
<comment type="caution">
    <text evidence="1">The sequence shown here is derived from an EMBL/GenBank/DDBJ whole genome shotgun (WGS) entry which is preliminary data.</text>
</comment>
<dbReference type="InterPro" id="IPR004401">
    <property type="entry name" value="YbaB/EbfC"/>
</dbReference>